<dbReference type="Gene3D" id="1.10.10.10">
    <property type="entry name" value="Winged helix-like DNA-binding domain superfamily/Winged helix DNA-binding domain"/>
    <property type="match status" value="1"/>
</dbReference>
<name>A0A5Q0LMR3_9ACTN</name>
<organism evidence="2 3">
    <name type="scientific">Streptomyces fagopyri</name>
    <dbReference type="NCBI Taxonomy" id="2662397"/>
    <lineage>
        <taxon>Bacteria</taxon>
        <taxon>Bacillati</taxon>
        <taxon>Actinomycetota</taxon>
        <taxon>Actinomycetes</taxon>
        <taxon>Kitasatosporales</taxon>
        <taxon>Streptomycetaceae</taxon>
        <taxon>Streptomyces</taxon>
    </lineage>
</organism>
<dbReference type="SMART" id="SM00347">
    <property type="entry name" value="HTH_MARR"/>
    <property type="match status" value="1"/>
</dbReference>
<evidence type="ECO:0000313" key="3">
    <source>
        <dbReference type="Proteomes" id="UP000326179"/>
    </source>
</evidence>
<dbReference type="InterPro" id="IPR000835">
    <property type="entry name" value="HTH_MarR-typ"/>
</dbReference>
<dbReference type="AlphaFoldDB" id="A0A5Q0LMR3"/>
<dbReference type="RefSeq" id="WP_153292507.1">
    <property type="nucleotide sequence ID" value="NZ_CP045643.1"/>
</dbReference>
<dbReference type="InterPro" id="IPR036390">
    <property type="entry name" value="WH_DNA-bd_sf"/>
</dbReference>
<protein>
    <submittedName>
        <fullName evidence="2">MarR family transcriptional regulator</fullName>
    </submittedName>
</protein>
<keyword evidence="3" id="KW-1185">Reference proteome</keyword>
<feature type="domain" description="HTH marR-type" evidence="1">
    <location>
        <begin position="4"/>
        <end position="144"/>
    </location>
</feature>
<sequence>MHESPPLSPSAVQASRQVRTVISRLRRRILNAAESEDITLGQASVLTRLSGERGVTASELAAAEGVRHQSMTTTVASLTALGLVERRPDPDDRRRLLIALTEEGYRRVEEGRQVRQEWLAGRLQEQCTEEERRTVMAAMTVLERLTHE</sequence>
<dbReference type="InterPro" id="IPR052526">
    <property type="entry name" value="HTH-type_Bedaq_tolerance"/>
</dbReference>
<dbReference type="Pfam" id="PF12802">
    <property type="entry name" value="MarR_2"/>
    <property type="match status" value="1"/>
</dbReference>
<dbReference type="PROSITE" id="PS50995">
    <property type="entry name" value="HTH_MARR_2"/>
    <property type="match status" value="1"/>
</dbReference>
<proteinExistence type="predicted"/>
<accession>A0A5Q0LMR3</accession>
<dbReference type="PANTHER" id="PTHR39515:SF2">
    <property type="entry name" value="HTH-TYPE TRANSCRIPTIONAL REGULATOR RV0880"/>
    <property type="match status" value="1"/>
</dbReference>
<dbReference type="SUPFAM" id="SSF46785">
    <property type="entry name" value="Winged helix' DNA-binding domain"/>
    <property type="match status" value="1"/>
</dbReference>
<dbReference type="InterPro" id="IPR036388">
    <property type="entry name" value="WH-like_DNA-bd_sf"/>
</dbReference>
<evidence type="ECO:0000259" key="1">
    <source>
        <dbReference type="PROSITE" id="PS50995"/>
    </source>
</evidence>
<dbReference type="Proteomes" id="UP000326179">
    <property type="component" value="Chromosome"/>
</dbReference>
<dbReference type="GO" id="GO:0003700">
    <property type="term" value="F:DNA-binding transcription factor activity"/>
    <property type="evidence" value="ECO:0007669"/>
    <property type="project" value="InterPro"/>
</dbReference>
<dbReference type="KEGG" id="sfy:GFH48_38055"/>
<evidence type="ECO:0000313" key="2">
    <source>
        <dbReference type="EMBL" id="QFZ78330.1"/>
    </source>
</evidence>
<dbReference type="PANTHER" id="PTHR39515">
    <property type="entry name" value="CONSERVED PROTEIN"/>
    <property type="match status" value="1"/>
</dbReference>
<dbReference type="Gene3D" id="1.10.287.100">
    <property type="match status" value="1"/>
</dbReference>
<reference evidence="2 3" key="1">
    <citation type="submission" date="2019-10" db="EMBL/GenBank/DDBJ databases">
        <title>A novel species.</title>
        <authorList>
            <person name="Gao J."/>
        </authorList>
    </citation>
    <scope>NUCLEOTIDE SEQUENCE [LARGE SCALE GENOMIC DNA]</scope>
    <source>
        <strain evidence="2 3">QMT-28</strain>
    </source>
</reference>
<gene>
    <name evidence="2" type="ORF">GFH48_38055</name>
</gene>
<dbReference type="EMBL" id="CP045643">
    <property type="protein sequence ID" value="QFZ78330.1"/>
    <property type="molecule type" value="Genomic_DNA"/>
</dbReference>